<evidence type="ECO:0000313" key="2">
    <source>
        <dbReference type="Proteomes" id="UP001165960"/>
    </source>
</evidence>
<proteinExistence type="predicted"/>
<dbReference type="Proteomes" id="UP001165960">
    <property type="component" value="Unassembled WGS sequence"/>
</dbReference>
<accession>A0ACC2U527</accession>
<gene>
    <name evidence="1" type="ORF">DSO57_1007450</name>
</gene>
<dbReference type="EMBL" id="QTSX02001442">
    <property type="protein sequence ID" value="KAJ9082118.1"/>
    <property type="molecule type" value="Genomic_DNA"/>
</dbReference>
<reference evidence="1" key="1">
    <citation type="submission" date="2022-04" db="EMBL/GenBank/DDBJ databases">
        <title>Genome of the entomopathogenic fungus Entomophthora muscae.</title>
        <authorList>
            <person name="Elya C."/>
            <person name="Lovett B.R."/>
            <person name="Lee E."/>
            <person name="Macias A.M."/>
            <person name="Hajek A.E."/>
            <person name="De Bivort B.L."/>
            <person name="Kasson M.T."/>
            <person name="De Fine Licht H.H."/>
            <person name="Stajich J.E."/>
        </authorList>
    </citation>
    <scope>NUCLEOTIDE SEQUENCE</scope>
    <source>
        <strain evidence="1">Berkeley</strain>
    </source>
</reference>
<comment type="caution">
    <text evidence="1">The sequence shown here is derived from an EMBL/GenBank/DDBJ whole genome shotgun (WGS) entry which is preliminary data.</text>
</comment>
<evidence type="ECO:0000313" key="1">
    <source>
        <dbReference type="EMBL" id="KAJ9082118.1"/>
    </source>
</evidence>
<sequence length="109" mass="12310">MNCEYYKEAIDDSQFITCKMCHSAVHLLCTDSDASDHLMQAVKLWLIVNSLPPLALDHTIFPHCTKKSPKTTAKLLNSLGDLAHTVDERFFLAYHVGHLALVSLPWEED</sequence>
<protein>
    <submittedName>
        <fullName evidence="1">Uncharacterized protein</fullName>
    </submittedName>
</protein>
<name>A0ACC2U527_9FUNG</name>
<organism evidence="1 2">
    <name type="scientific">Entomophthora muscae</name>
    <dbReference type="NCBI Taxonomy" id="34485"/>
    <lineage>
        <taxon>Eukaryota</taxon>
        <taxon>Fungi</taxon>
        <taxon>Fungi incertae sedis</taxon>
        <taxon>Zoopagomycota</taxon>
        <taxon>Entomophthoromycotina</taxon>
        <taxon>Entomophthoromycetes</taxon>
        <taxon>Entomophthorales</taxon>
        <taxon>Entomophthoraceae</taxon>
        <taxon>Entomophthora</taxon>
    </lineage>
</organism>
<keyword evidence="2" id="KW-1185">Reference proteome</keyword>